<comment type="caution">
    <text evidence="1">The sequence shown here is derived from an EMBL/GenBank/DDBJ whole genome shotgun (WGS) entry which is preliminary data.</text>
</comment>
<dbReference type="OrthoDB" id="5654at2"/>
<dbReference type="InterPro" id="IPR006450">
    <property type="entry name" value="Phage_HK97_gp6-like"/>
</dbReference>
<dbReference type="RefSeq" id="WP_116555628.1">
    <property type="nucleotide sequence ID" value="NZ_QCZG01000035.1"/>
</dbReference>
<evidence type="ECO:0000313" key="2">
    <source>
        <dbReference type="Proteomes" id="UP000245998"/>
    </source>
</evidence>
<dbReference type="NCBIfam" id="TIGR01560">
    <property type="entry name" value="put_DNA_pack"/>
    <property type="match status" value="1"/>
</dbReference>
<dbReference type="CDD" id="cd08054">
    <property type="entry name" value="gp6"/>
    <property type="match status" value="1"/>
</dbReference>
<gene>
    <name evidence="1" type="ORF">DCC39_14550</name>
</gene>
<accession>A0A2U1JUJ7</accession>
<dbReference type="Gene3D" id="1.10.3230.30">
    <property type="entry name" value="Phage gp6-like head-tail connector protein"/>
    <property type="match status" value="1"/>
</dbReference>
<protein>
    <submittedName>
        <fullName evidence="1">Phage gp6-like head-tail connector protein</fullName>
    </submittedName>
</protein>
<proteinExistence type="predicted"/>
<name>A0A2U1JUJ7_9BACI</name>
<dbReference type="EMBL" id="QCZG01000035">
    <property type="protein sequence ID" value="PWA08655.1"/>
    <property type="molecule type" value="Genomic_DNA"/>
</dbReference>
<dbReference type="InterPro" id="IPR021146">
    <property type="entry name" value="Phage_gp6-like_head-tail"/>
</dbReference>
<dbReference type="Pfam" id="PF05135">
    <property type="entry name" value="Phage_connect_1"/>
    <property type="match status" value="1"/>
</dbReference>
<organism evidence="1 2">
    <name type="scientific">Pueribacillus theae</name>
    <dbReference type="NCBI Taxonomy" id="2171751"/>
    <lineage>
        <taxon>Bacteria</taxon>
        <taxon>Bacillati</taxon>
        <taxon>Bacillota</taxon>
        <taxon>Bacilli</taxon>
        <taxon>Bacillales</taxon>
        <taxon>Bacillaceae</taxon>
        <taxon>Pueribacillus</taxon>
    </lineage>
</organism>
<dbReference type="Proteomes" id="UP000245998">
    <property type="component" value="Unassembled WGS sequence"/>
</dbReference>
<dbReference type="AlphaFoldDB" id="A0A2U1JUJ7"/>
<evidence type="ECO:0000313" key="1">
    <source>
        <dbReference type="EMBL" id="PWA08655.1"/>
    </source>
</evidence>
<keyword evidence="2" id="KW-1185">Reference proteome</keyword>
<sequence>MLNDVKEFLRVDGTYEDGVILSLIEAAKAELTLSGVAERKKADPDYPLYELAIKVIVTQNYEDRGLEKRDNRVLETLILKLKNFSVVVSPNE</sequence>
<reference evidence="1 2" key="1">
    <citation type="submission" date="2018-04" db="EMBL/GenBank/DDBJ databases">
        <title>Camelliibacillus theae gen. nov., sp. nov., isolated from Pu'er tea.</title>
        <authorList>
            <person name="Niu L."/>
        </authorList>
    </citation>
    <scope>NUCLEOTIDE SEQUENCE [LARGE SCALE GENOMIC DNA]</scope>
    <source>
        <strain evidence="1 2">T8</strain>
    </source>
</reference>